<evidence type="ECO:0000313" key="1">
    <source>
        <dbReference type="EMBL" id="ADM79924.1"/>
    </source>
</evidence>
<dbReference type="Proteomes" id="UP000002236">
    <property type="component" value="Segment"/>
</dbReference>
<dbReference type="EMBL" id="HM452126">
    <property type="protein sequence ID" value="ADM79924.1"/>
    <property type="molecule type" value="Genomic_DNA"/>
</dbReference>
<organism evidence="1 2">
    <name type="scientific">Aeromonas phage phiAS5</name>
    <dbReference type="NCBI Taxonomy" id="879630"/>
    <lineage>
        <taxon>Viruses</taxon>
        <taxon>Duplodnaviria</taxon>
        <taxon>Heunggongvirae</taxon>
        <taxon>Uroviricota</taxon>
        <taxon>Caudoviricetes</taxon>
        <taxon>Pantevenvirales</taxon>
        <taxon>Straboviridae</taxon>
        <taxon>Chrysonvirus</taxon>
        <taxon>Chrysonvirus as5</taxon>
    </lineage>
</organism>
<reference evidence="1 2" key="1">
    <citation type="journal article" date="2012" name="Vet. Microbiol.">
        <title>Complete genome sequence and characterization of a broad-host range T4-like bacteriophage phiAS5 infecting Aeromonas salmonicida subsp. salmonicida.</title>
        <authorList>
            <person name="Kim J.H."/>
            <person name="Son J.S."/>
            <person name="Choi Y.J."/>
            <person name="Choresca C.H.Jr."/>
            <person name="Shin S.P."/>
            <person name="Han J.E."/>
            <person name="Jun J.W."/>
            <person name="Park S.C."/>
        </authorList>
    </citation>
    <scope>NUCLEOTIDE SEQUENCE [LARGE SCALE GENOMIC DNA]</scope>
</reference>
<keyword evidence="2" id="KW-1185">Reference proteome</keyword>
<name>E1A2H8_9CAUD</name>
<dbReference type="KEGG" id="vg:9861488"/>
<dbReference type="GeneID" id="9861488"/>
<protein>
    <submittedName>
        <fullName evidence="1">Uncharacterized protein</fullName>
    </submittedName>
</protein>
<sequence length="108" mass="12518">MAVITVCMFSALISIAHWKRQNNWTLEVETAQQDVRLYMTMVENDNLTLEILKRASNPSMELISKASESKGFRLAQLTQSCKNLESKRVYAIELNSSMKYFNECEKYL</sequence>
<dbReference type="RefSeq" id="YP_003969370.1">
    <property type="nucleotide sequence ID" value="NC_014636.1"/>
</dbReference>
<gene>
    <name evidence="1" type="ORF">phiAS5_ORF0081</name>
</gene>
<evidence type="ECO:0000313" key="2">
    <source>
        <dbReference type="Proteomes" id="UP000002236"/>
    </source>
</evidence>
<accession>E1A2H8</accession>
<proteinExistence type="predicted"/>